<sequence>MNDLIDQAKVIRQNYESFIAAASQITSPENIARQERLEHLRRLIKNEMKFAREDTLGDIDDGPITRFFTEKADLEKEIERDIKHFAQQFQDASDRLASTSQRIRSRSALSSSAPALGHGRGQTGSILTPTRSSPSRQSNSRRLDSDGQVPGTTQSLVSHDDNGADDEFNPEHDTDNWHQPLPTGSEDQCSTTAQAHRTRPRRTVSTVSSIENRPAKRSRLNERQDEATERNNMADIARPPATNNNLATPSPDIQPTQASSAPGANKRKTRRRKAKSYQWKPPTRFSDLDRRIVDLSPGDIVAVRWGKPNIFQPAMILPWGTFERFDYTTTLQNVSLNGEIPKCYDGAQEGDLVPRPWAPGFEDNGRLAHKRSLPVLFFKKLEDFPINCKSSWVQLNKLKVFDKDCPYTINKGSVKEYLECYAECRQELAARAARLAAENESDEDEEFDSDLPGENQQDESLKTERITQASSAEVSSTGSIRPQDLPSCARRVP</sequence>
<accession>A0A8H4U5C6</accession>
<dbReference type="OrthoDB" id="5295362at2759"/>
<feature type="compositionally biased region" description="Basic residues" evidence="1">
    <location>
        <begin position="265"/>
        <end position="275"/>
    </location>
</feature>
<evidence type="ECO:0000313" key="2">
    <source>
        <dbReference type="EMBL" id="KAF4970061.1"/>
    </source>
</evidence>
<feature type="compositionally biased region" description="Low complexity" evidence="1">
    <location>
        <begin position="100"/>
        <end position="115"/>
    </location>
</feature>
<protein>
    <submittedName>
        <fullName evidence="2">Uncharacterized protein</fullName>
    </submittedName>
</protein>
<reference evidence="2" key="1">
    <citation type="journal article" date="2020" name="BMC Genomics">
        <title>Correction to: Identification and distribution of gene clusters required for synthesis of sphingolipid metabolism inhibitors in diverse species of the filamentous fungus Fusarium.</title>
        <authorList>
            <person name="Kim H.S."/>
            <person name="Lohmar J.M."/>
            <person name="Busman M."/>
            <person name="Brown D.W."/>
            <person name="Naumann T.A."/>
            <person name="Divon H.H."/>
            <person name="Lysoe E."/>
            <person name="Uhlig S."/>
            <person name="Proctor R.H."/>
        </authorList>
    </citation>
    <scope>NUCLEOTIDE SEQUENCE</scope>
    <source>
        <strain evidence="2">NRRL 20472</strain>
    </source>
</reference>
<reference evidence="2" key="2">
    <citation type="submission" date="2020-05" db="EMBL/GenBank/DDBJ databases">
        <authorList>
            <person name="Kim H.-S."/>
            <person name="Proctor R.H."/>
            <person name="Brown D.W."/>
        </authorList>
    </citation>
    <scope>NUCLEOTIDE SEQUENCE</scope>
    <source>
        <strain evidence="2">NRRL 20472</strain>
    </source>
</reference>
<dbReference type="EMBL" id="JABEXW010000138">
    <property type="protein sequence ID" value="KAF4970061.1"/>
    <property type="molecule type" value="Genomic_DNA"/>
</dbReference>
<gene>
    <name evidence="2" type="ORF">FSARC_2807</name>
</gene>
<evidence type="ECO:0000313" key="3">
    <source>
        <dbReference type="Proteomes" id="UP000622797"/>
    </source>
</evidence>
<dbReference type="Proteomes" id="UP000622797">
    <property type="component" value="Unassembled WGS sequence"/>
</dbReference>
<proteinExistence type="predicted"/>
<name>A0A8H4U5C6_9HYPO</name>
<feature type="region of interest" description="Disordered" evidence="1">
    <location>
        <begin position="435"/>
        <end position="493"/>
    </location>
</feature>
<feature type="compositionally biased region" description="Basic and acidic residues" evidence="1">
    <location>
        <begin position="219"/>
        <end position="229"/>
    </location>
</feature>
<feature type="compositionally biased region" description="Polar residues" evidence="1">
    <location>
        <begin position="185"/>
        <end position="195"/>
    </location>
</feature>
<organism evidence="2 3">
    <name type="scientific">Fusarium sarcochroum</name>
    <dbReference type="NCBI Taxonomy" id="1208366"/>
    <lineage>
        <taxon>Eukaryota</taxon>
        <taxon>Fungi</taxon>
        <taxon>Dikarya</taxon>
        <taxon>Ascomycota</taxon>
        <taxon>Pezizomycotina</taxon>
        <taxon>Sordariomycetes</taxon>
        <taxon>Hypocreomycetidae</taxon>
        <taxon>Hypocreales</taxon>
        <taxon>Nectriaceae</taxon>
        <taxon>Fusarium</taxon>
        <taxon>Fusarium lateritium species complex</taxon>
    </lineage>
</organism>
<comment type="caution">
    <text evidence="2">The sequence shown here is derived from an EMBL/GenBank/DDBJ whole genome shotgun (WGS) entry which is preliminary data.</text>
</comment>
<feature type="compositionally biased region" description="Acidic residues" evidence="1">
    <location>
        <begin position="439"/>
        <end position="451"/>
    </location>
</feature>
<feature type="compositionally biased region" description="Polar residues" evidence="1">
    <location>
        <begin position="241"/>
        <end position="262"/>
    </location>
</feature>
<keyword evidence="3" id="KW-1185">Reference proteome</keyword>
<feature type="compositionally biased region" description="Low complexity" evidence="1">
    <location>
        <begin position="131"/>
        <end position="140"/>
    </location>
</feature>
<feature type="compositionally biased region" description="Polar residues" evidence="1">
    <location>
        <begin position="466"/>
        <end position="480"/>
    </location>
</feature>
<dbReference type="AlphaFoldDB" id="A0A8H4U5C6"/>
<feature type="region of interest" description="Disordered" evidence="1">
    <location>
        <begin position="96"/>
        <end position="282"/>
    </location>
</feature>
<evidence type="ECO:0000256" key="1">
    <source>
        <dbReference type="SAM" id="MobiDB-lite"/>
    </source>
</evidence>